<proteinExistence type="predicted"/>
<dbReference type="AlphaFoldDB" id="A0A3B1DNA5"/>
<reference evidence="1" key="1">
    <citation type="submission" date="2018-06" db="EMBL/GenBank/DDBJ databases">
        <authorList>
            <person name="Zhirakovskaya E."/>
        </authorList>
    </citation>
    <scope>NUCLEOTIDE SEQUENCE</scope>
</reference>
<gene>
    <name evidence="1" type="ORF">MNBD_PLANCTO02-474</name>
</gene>
<sequence length="96" mass="11384">MSLYIEKLTAYDLLQSFFIRQKEQGTQRADLRGNDLVGTRKYSVNEQFWIFEFRILNFEIPISYRNLGQSFIDTPFVVCGDSRYQPRTDRNVCAPF</sequence>
<protein>
    <submittedName>
        <fullName evidence="1">Uncharacterized protein</fullName>
    </submittedName>
</protein>
<accession>A0A3B1DNA5</accession>
<evidence type="ECO:0000313" key="1">
    <source>
        <dbReference type="EMBL" id="VAX36430.1"/>
    </source>
</evidence>
<dbReference type="EMBL" id="UOGL01000055">
    <property type="protein sequence ID" value="VAX36430.1"/>
    <property type="molecule type" value="Genomic_DNA"/>
</dbReference>
<name>A0A3B1DNA5_9ZZZZ</name>
<organism evidence="1">
    <name type="scientific">hydrothermal vent metagenome</name>
    <dbReference type="NCBI Taxonomy" id="652676"/>
    <lineage>
        <taxon>unclassified sequences</taxon>
        <taxon>metagenomes</taxon>
        <taxon>ecological metagenomes</taxon>
    </lineage>
</organism>